<keyword evidence="10" id="KW-0677">Repeat</keyword>
<feature type="domain" description="Peptidase C80" evidence="19">
    <location>
        <begin position="169"/>
        <end position="347"/>
    </location>
</feature>
<keyword evidence="17" id="KW-0446">Lipid-binding</keyword>
<keyword evidence="21" id="KW-1185">Reference proteome</keyword>
<keyword evidence="5" id="KW-0964">Secreted</keyword>
<evidence type="ECO:0000256" key="17">
    <source>
        <dbReference type="ARBA" id="ARBA00023121"/>
    </source>
</evidence>
<evidence type="ECO:0000256" key="18">
    <source>
        <dbReference type="ARBA" id="ARBA00023136"/>
    </source>
</evidence>
<keyword evidence="15" id="KW-1043">Host membrane</keyword>
<evidence type="ECO:0000256" key="13">
    <source>
        <dbReference type="ARBA" id="ARBA00022813"/>
    </source>
</evidence>
<comment type="cofactor">
    <cofactor evidence="1">
        <name>Mg(2+)</name>
        <dbReference type="ChEBI" id="CHEBI:18420"/>
    </cofactor>
</comment>
<dbReference type="Proteomes" id="UP001345963">
    <property type="component" value="Unassembled WGS sequence"/>
</dbReference>
<organism evidence="20 21">
    <name type="scientific">Ataeniobius toweri</name>
    <dbReference type="NCBI Taxonomy" id="208326"/>
    <lineage>
        <taxon>Eukaryota</taxon>
        <taxon>Metazoa</taxon>
        <taxon>Chordata</taxon>
        <taxon>Craniata</taxon>
        <taxon>Vertebrata</taxon>
        <taxon>Euteleostomi</taxon>
        <taxon>Actinopterygii</taxon>
        <taxon>Neopterygii</taxon>
        <taxon>Teleostei</taxon>
        <taxon>Neoteleostei</taxon>
        <taxon>Acanthomorphata</taxon>
        <taxon>Ovalentaria</taxon>
        <taxon>Atherinomorphae</taxon>
        <taxon>Cyprinodontiformes</taxon>
        <taxon>Goodeidae</taxon>
        <taxon>Ataeniobius</taxon>
    </lineage>
</organism>
<dbReference type="InterPro" id="IPR038383">
    <property type="entry name" value="CPD_dom_sf"/>
</dbReference>
<dbReference type="CDD" id="cd20500">
    <property type="entry name" value="Peptidase_C80"/>
    <property type="match status" value="1"/>
</dbReference>
<gene>
    <name evidence="20" type="ORF">ATANTOWER_029334</name>
</gene>
<proteinExistence type="predicted"/>
<name>A0ABU7BL81_9TELE</name>
<keyword evidence="12" id="KW-0788">Thiol protease</keyword>
<evidence type="ECO:0000256" key="5">
    <source>
        <dbReference type="ARBA" id="ARBA00022525"/>
    </source>
</evidence>
<keyword evidence="6" id="KW-0800">Toxin</keyword>
<evidence type="ECO:0000256" key="16">
    <source>
        <dbReference type="ARBA" id="ARBA00023026"/>
    </source>
</evidence>
<dbReference type="InterPro" id="IPR020974">
    <property type="entry name" value="CPD_dom"/>
</dbReference>
<comment type="caution">
    <text evidence="20">The sequence shown here is derived from an EMBL/GenBank/DDBJ whole genome shotgun (WGS) entry which is preliminary data.</text>
</comment>
<reference evidence="20 21" key="1">
    <citation type="submission" date="2021-07" db="EMBL/GenBank/DDBJ databases">
        <authorList>
            <person name="Palmer J.M."/>
        </authorList>
    </citation>
    <scope>NUCLEOTIDE SEQUENCE [LARGE SCALE GENOMIC DNA]</scope>
    <source>
        <strain evidence="20 21">AT_MEX2019</strain>
        <tissue evidence="20">Muscle</tissue>
    </source>
</reference>
<keyword evidence="18" id="KW-0472">Membrane</keyword>
<protein>
    <recommendedName>
        <fullName evidence="19">Peptidase C80 domain-containing protein</fullName>
    </recommendedName>
</protein>
<evidence type="ECO:0000256" key="4">
    <source>
        <dbReference type="ARBA" id="ARBA00004613"/>
    </source>
</evidence>
<evidence type="ECO:0000256" key="14">
    <source>
        <dbReference type="ARBA" id="ARBA00022842"/>
    </source>
</evidence>
<keyword evidence="14" id="KW-0460">Magnesium</keyword>
<dbReference type="Pfam" id="PF11713">
    <property type="entry name" value="Peptidase_C80"/>
    <property type="match status" value="1"/>
</dbReference>
<evidence type="ECO:0000256" key="11">
    <source>
        <dbReference type="ARBA" id="ARBA00022801"/>
    </source>
</evidence>
<evidence type="ECO:0000256" key="12">
    <source>
        <dbReference type="ARBA" id="ARBA00022807"/>
    </source>
</evidence>
<accession>A0ABU7BL81</accession>
<feature type="non-terminal residue" evidence="20">
    <location>
        <position position="1"/>
    </location>
</feature>
<keyword evidence="16" id="KW-0843">Virulence</keyword>
<evidence type="ECO:0000256" key="6">
    <source>
        <dbReference type="ARBA" id="ARBA00022656"/>
    </source>
</evidence>
<evidence type="ECO:0000256" key="3">
    <source>
        <dbReference type="ARBA" id="ARBA00004551"/>
    </source>
</evidence>
<keyword evidence="7" id="KW-0645">Protease</keyword>
<dbReference type="PROSITE" id="PS51771">
    <property type="entry name" value="CGT_MARTX_CPD"/>
    <property type="match status" value="1"/>
</dbReference>
<evidence type="ECO:0000259" key="19">
    <source>
        <dbReference type="PROSITE" id="PS51771"/>
    </source>
</evidence>
<keyword evidence="8" id="KW-0808">Transferase</keyword>
<evidence type="ECO:0000256" key="15">
    <source>
        <dbReference type="ARBA" id="ARBA00022870"/>
    </source>
</evidence>
<keyword evidence="11" id="KW-0378">Hydrolase</keyword>
<evidence type="ECO:0000256" key="1">
    <source>
        <dbReference type="ARBA" id="ARBA00001946"/>
    </source>
</evidence>
<evidence type="ECO:0000313" key="20">
    <source>
        <dbReference type="EMBL" id="MED6250318.1"/>
    </source>
</evidence>
<keyword evidence="9" id="KW-0479">Metal-binding</keyword>
<comment type="subcellular location">
    <subcellularLocation>
        <location evidence="2">Host cell</location>
    </subcellularLocation>
    <subcellularLocation>
        <location evidence="3">Host membrane</location>
    </subcellularLocation>
    <subcellularLocation>
        <location evidence="4">Secreted</location>
    </subcellularLocation>
</comment>
<evidence type="ECO:0000256" key="2">
    <source>
        <dbReference type="ARBA" id="ARBA00004340"/>
    </source>
</evidence>
<sequence length="480" mass="54188">ELGAILEHLKKQKTEDWLISASEISHSYGQKVLVVTYKEPSTSERVKQEYSMDPQYSVVVHVECLNNESCVPEADRNTVVKIFGSVSEDGETVSGRSGSSLADLILKPRLEAAAVFSLDGNTTTEFQRNFIRVLKVCGLKAVLETVQDNHQIYKVMDQSDSVATYKIPERPVDHSTQYDHQQIIMLEDNKVVRTAAEFLYEKHPTVSSVYVLDNNLKPRLIHGEPAPLSENSRLVLVGHRARDPSGQMRLAGFMSPEVTKIIQNTHRVSDQIKTTSVVACYVGSDEPFVETLVKELHQAGIETELHLRNSLVQVKHTGEKITEEFTSNGEYWRHKDDSKKVVATVDKNGDVIIRSEAGSKGDPVFINERNFLGKNKDKQKDKWPEPKSFIDPEIYREVDPNKVGQIQDACEELQALSWSLFHSGPSPPEKGINVNLEEEQYVIGKKNKNNIVWIDKELQLQQVFDNCYEIKSIATTLLNT</sequence>
<evidence type="ECO:0000256" key="8">
    <source>
        <dbReference type="ARBA" id="ARBA00022679"/>
    </source>
</evidence>
<evidence type="ECO:0000313" key="21">
    <source>
        <dbReference type="Proteomes" id="UP001345963"/>
    </source>
</evidence>
<evidence type="ECO:0000256" key="9">
    <source>
        <dbReference type="ARBA" id="ARBA00022723"/>
    </source>
</evidence>
<keyword evidence="13" id="KW-0068">Autocatalytic cleavage</keyword>
<evidence type="ECO:0000256" key="10">
    <source>
        <dbReference type="ARBA" id="ARBA00022737"/>
    </source>
</evidence>
<dbReference type="Gene3D" id="3.40.50.11050">
    <property type="match status" value="1"/>
</dbReference>
<evidence type="ECO:0000256" key="7">
    <source>
        <dbReference type="ARBA" id="ARBA00022670"/>
    </source>
</evidence>
<dbReference type="EMBL" id="JAHUTI010056745">
    <property type="protein sequence ID" value="MED6250318.1"/>
    <property type="molecule type" value="Genomic_DNA"/>
</dbReference>